<dbReference type="PANTHER" id="PTHR43133">
    <property type="entry name" value="RNA POLYMERASE ECF-TYPE SIGMA FACTO"/>
    <property type="match status" value="1"/>
</dbReference>
<comment type="similarity">
    <text evidence="1">Belongs to the sigma-70 factor family. ECF subfamily.</text>
</comment>
<dbReference type="PANTHER" id="PTHR43133:SF51">
    <property type="entry name" value="RNA POLYMERASE SIGMA FACTOR"/>
    <property type="match status" value="1"/>
</dbReference>
<proteinExistence type="inferred from homology"/>
<dbReference type="KEGG" id="erl:AOC36_02340"/>
<gene>
    <name evidence="7" type="ORF">AOC36_02340</name>
</gene>
<dbReference type="InterPro" id="IPR013325">
    <property type="entry name" value="RNA_pol_sigma_r2"/>
</dbReference>
<evidence type="ECO:0000313" key="7">
    <source>
        <dbReference type="EMBL" id="AMC92863.1"/>
    </source>
</evidence>
<dbReference type="InterPro" id="IPR036388">
    <property type="entry name" value="WH-like_DNA-bd_sf"/>
</dbReference>
<dbReference type="STRING" id="1514105.AOC36_02340"/>
<dbReference type="GO" id="GO:0006352">
    <property type="term" value="P:DNA-templated transcription initiation"/>
    <property type="evidence" value="ECO:0007669"/>
    <property type="project" value="InterPro"/>
</dbReference>
<name>A0A109UGP0_9FIRM</name>
<evidence type="ECO:0000259" key="5">
    <source>
        <dbReference type="Pfam" id="PF04542"/>
    </source>
</evidence>
<dbReference type="GO" id="GO:0016987">
    <property type="term" value="F:sigma factor activity"/>
    <property type="evidence" value="ECO:0007669"/>
    <property type="project" value="UniProtKB-KW"/>
</dbReference>
<feature type="domain" description="RNA polymerase sigma-70 region 2" evidence="5">
    <location>
        <begin position="15"/>
        <end position="76"/>
    </location>
</feature>
<dbReference type="Pfam" id="PF04542">
    <property type="entry name" value="Sigma70_r2"/>
    <property type="match status" value="1"/>
</dbReference>
<dbReference type="OrthoDB" id="9782703at2"/>
<dbReference type="InterPro" id="IPR039425">
    <property type="entry name" value="RNA_pol_sigma-70-like"/>
</dbReference>
<dbReference type="CDD" id="cd06171">
    <property type="entry name" value="Sigma70_r4"/>
    <property type="match status" value="1"/>
</dbReference>
<keyword evidence="2" id="KW-0805">Transcription regulation</keyword>
<reference evidence="7 8" key="1">
    <citation type="submission" date="2015-10" db="EMBL/GenBank/DDBJ databases">
        <title>Erysipelothrix larvae sp. LV19 isolated from the larval gut of the rhinoceros beetle, Trypoxylus dichotomus.</title>
        <authorList>
            <person name="Lim S."/>
            <person name="Kim B.-C."/>
        </authorList>
    </citation>
    <scope>NUCLEOTIDE SEQUENCE [LARGE SCALE GENOMIC DNA]</scope>
    <source>
        <strain evidence="7 8">LV19</strain>
    </source>
</reference>
<evidence type="ECO:0000256" key="3">
    <source>
        <dbReference type="ARBA" id="ARBA00023082"/>
    </source>
</evidence>
<organism evidence="7 8">
    <name type="scientific">Erysipelothrix larvae</name>
    <dbReference type="NCBI Taxonomy" id="1514105"/>
    <lineage>
        <taxon>Bacteria</taxon>
        <taxon>Bacillati</taxon>
        <taxon>Bacillota</taxon>
        <taxon>Erysipelotrichia</taxon>
        <taxon>Erysipelotrichales</taxon>
        <taxon>Erysipelotrichaceae</taxon>
        <taxon>Erysipelothrix</taxon>
    </lineage>
</organism>
<dbReference type="RefSeq" id="WP_067630887.1">
    <property type="nucleotide sequence ID" value="NZ_CP013213.1"/>
</dbReference>
<dbReference type="InterPro" id="IPR014284">
    <property type="entry name" value="RNA_pol_sigma-70_dom"/>
</dbReference>
<keyword evidence="3" id="KW-0731">Sigma factor</keyword>
<dbReference type="InterPro" id="IPR013324">
    <property type="entry name" value="RNA_pol_sigma_r3/r4-like"/>
</dbReference>
<feature type="domain" description="RNA polymerase sigma factor 70 region 4 type 2" evidence="6">
    <location>
        <begin position="97"/>
        <end position="146"/>
    </location>
</feature>
<dbReference type="AlphaFoldDB" id="A0A109UGP0"/>
<evidence type="ECO:0008006" key="9">
    <source>
        <dbReference type="Google" id="ProtNLM"/>
    </source>
</evidence>
<keyword evidence="8" id="KW-1185">Reference proteome</keyword>
<dbReference type="Pfam" id="PF08281">
    <property type="entry name" value="Sigma70_r4_2"/>
    <property type="match status" value="1"/>
</dbReference>
<evidence type="ECO:0000256" key="1">
    <source>
        <dbReference type="ARBA" id="ARBA00010641"/>
    </source>
</evidence>
<dbReference type="InterPro" id="IPR007627">
    <property type="entry name" value="RNA_pol_sigma70_r2"/>
</dbReference>
<accession>A0A109UGP0</accession>
<dbReference type="InterPro" id="IPR013249">
    <property type="entry name" value="RNA_pol_sigma70_r4_t2"/>
</dbReference>
<evidence type="ECO:0000256" key="4">
    <source>
        <dbReference type="ARBA" id="ARBA00023163"/>
    </source>
</evidence>
<dbReference type="SUPFAM" id="SSF88946">
    <property type="entry name" value="Sigma2 domain of RNA polymerase sigma factors"/>
    <property type="match status" value="1"/>
</dbReference>
<protein>
    <recommendedName>
        <fullName evidence="9">RNA polymerase subunit sigma-24</fullName>
    </recommendedName>
</protein>
<evidence type="ECO:0000256" key="2">
    <source>
        <dbReference type="ARBA" id="ARBA00023015"/>
    </source>
</evidence>
<dbReference type="Gene3D" id="1.10.10.10">
    <property type="entry name" value="Winged helix-like DNA-binding domain superfamily/Winged helix DNA-binding domain"/>
    <property type="match status" value="1"/>
</dbReference>
<keyword evidence="4" id="KW-0804">Transcription</keyword>
<dbReference type="Proteomes" id="UP000063781">
    <property type="component" value="Chromosome"/>
</dbReference>
<sequence>MGTNEVFSESLHELSDYLKKIVIGITGNHPDVEDLVAETIYKAYKNRFRLRNPDYLKTYVTRIQINVCKDYLKKHQHYIEYDDTIGSNDQNPEDYHYIHEALDTLPTEIRELIVLHYILEVSYVELSKIMKVPQSTLKSRVKKGLEILRVELEEPQ</sequence>
<dbReference type="Gene3D" id="1.10.1740.10">
    <property type="match status" value="1"/>
</dbReference>
<dbReference type="GO" id="GO:0003677">
    <property type="term" value="F:DNA binding"/>
    <property type="evidence" value="ECO:0007669"/>
    <property type="project" value="InterPro"/>
</dbReference>
<dbReference type="EMBL" id="CP013213">
    <property type="protein sequence ID" value="AMC92863.1"/>
    <property type="molecule type" value="Genomic_DNA"/>
</dbReference>
<evidence type="ECO:0000259" key="6">
    <source>
        <dbReference type="Pfam" id="PF08281"/>
    </source>
</evidence>
<dbReference type="SUPFAM" id="SSF88659">
    <property type="entry name" value="Sigma3 and sigma4 domains of RNA polymerase sigma factors"/>
    <property type="match status" value="1"/>
</dbReference>
<evidence type="ECO:0000313" key="8">
    <source>
        <dbReference type="Proteomes" id="UP000063781"/>
    </source>
</evidence>
<dbReference type="NCBIfam" id="TIGR02937">
    <property type="entry name" value="sigma70-ECF"/>
    <property type="match status" value="1"/>
</dbReference>